<dbReference type="PANTHER" id="PTHR14614:SF109">
    <property type="entry name" value="RIBOSOMAL LYSINE N-METHYLTRANSFERASE 5"/>
    <property type="match status" value="1"/>
</dbReference>
<feature type="compositionally biased region" description="Basic and acidic residues" evidence="1">
    <location>
        <begin position="102"/>
        <end position="120"/>
    </location>
</feature>
<dbReference type="EMBL" id="HBIV01000879">
    <property type="protein sequence ID" value="CAE0644313.1"/>
    <property type="molecule type" value="Transcribed_RNA"/>
</dbReference>
<dbReference type="AlphaFoldDB" id="A0A7S3Y8V6"/>
<evidence type="ECO:0000256" key="1">
    <source>
        <dbReference type="SAM" id="MobiDB-lite"/>
    </source>
</evidence>
<gene>
    <name evidence="2" type="ORF">LGLO00237_LOCUS622</name>
</gene>
<evidence type="ECO:0000313" key="2">
    <source>
        <dbReference type="EMBL" id="CAE0644313.1"/>
    </source>
</evidence>
<protein>
    <submittedName>
        <fullName evidence="2">Uncharacterized protein</fullName>
    </submittedName>
</protein>
<reference evidence="2" key="1">
    <citation type="submission" date="2021-01" db="EMBL/GenBank/DDBJ databases">
        <authorList>
            <person name="Corre E."/>
            <person name="Pelletier E."/>
            <person name="Niang G."/>
            <person name="Scheremetjew M."/>
            <person name="Finn R."/>
            <person name="Kale V."/>
            <person name="Holt S."/>
            <person name="Cochrane G."/>
            <person name="Meng A."/>
            <person name="Brown T."/>
            <person name="Cohen L."/>
        </authorList>
    </citation>
    <scope>NUCLEOTIDE SEQUENCE</scope>
    <source>
        <strain evidence="2">CCCM811</strain>
    </source>
</reference>
<organism evidence="2">
    <name type="scientific">Lotharella globosa</name>
    <dbReference type="NCBI Taxonomy" id="91324"/>
    <lineage>
        <taxon>Eukaryota</taxon>
        <taxon>Sar</taxon>
        <taxon>Rhizaria</taxon>
        <taxon>Cercozoa</taxon>
        <taxon>Chlorarachniophyceae</taxon>
        <taxon>Lotharella</taxon>
    </lineage>
</organism>
<feature type="region of interest" description="Disordered" evidence="1">
    <location>
        <begin position="88"/>
        <end position="125"/>
    </location>
</feature>
<proteinExistence type="predicted"/>
<dbReference type="Gene3D" id="3.40.50.150">
    <property type="entry name" value="Vaccinia Virus protein VP39"/>
    <property type="match status" value="1"/>
</dbReference>
<dbReference type="PANTHER" id="PTHR14614">
    <property type="entry name" value="HEPATOCELLULAR CARCINOMA-ASSOCIATED ANTIGEN"/>
    <property type="match status" value="1"/>
</dbReference>
<sequence>MVINCFGVASYTLKNIEANIKANAPAIAAHGGKANVKTLDWTTPQKHAKNLPKKIDFIIASDVVWVDWLVAPLVATLHYLVNQHNQQASPIGDDDPAVPNSKPEKEVCEMKKSSASSRHDPGRKKPLVLLAHQTRSTATDNHLWKLLSDGGFRIAEVNRDRHHPKFRADKIKLFELHHS</sequence>
<accession>A0A7S3Y8V6</accession>
<dbReference type="Pfam" id="PF10294">
    <property type="entry name" value="Methyltransf_16"/>
    <property type="match status" value="1"/>
</dbReference>
<dbReference type="InterPro" id="IPR019410">
    <property type="entry name" value="Methyltransf_16"/>
</dbReference>
<name>A0A7S3Y8V6_9EUKA</name>
<dbReference type="InterPro" id="IPR029063">
    <property type="entry name" value="SAM-dependent_MTases_sf"/>
</dbReference>